<reference evidence="2" key="1">
    <citation type="submission" date="2016-10" db="EMBL/GenBank/DDBJ databases">
        <authorList>
            <person name="Varghese N."/>
        </authorList>
    </citation>
    <scope>NUCLEOTIDE SEQUENCE</scope>
</reference>
<sequence length="54" mass="6203">MDEQKTVNSLLAMLQKRNNDILNLELQIAQLTDKLNAATQKEESDNNETEEQDI</sequence>
<organism evidence="2">
    <name type="scientific">uncultured virus</name>
    <dbReference type="NCBI Taxonomy" id="340016"/>
    <lineage>
        <taxon>Viruses</taxon>
        <taxon>environmental samples</taxon>
    </lineage>
</organism>
<evidence type="ECO:0000313" key="2">
    <source>
        <dbReference type="EMBL" id="ASF00435.1"/>
    </source>
</evidence>
<protein>
    <submittedName>
        <fullName evidence="2">Uncharacterized protein</fullName>
    </submittedName>
</protein>
<proteinExistence type="predicted"/>
<dbReference type="EMBL" id="KY052835">
    <property type="protein sequence ID" value="ASF00435.1"/>
    <property type="molecule type" value="Genomic_DNA"/>
</dbReference>
<keyword evidence="1" id="KW-0175">Coiled coil</keyword>
<evidence type="ECO:0000256" key="1">
    <source>
        <dbReference type="SAM" id="Coils"/>
    </source>
</evidence>
<accession>A0A218MMC9</accession>
<feature type="coiled-coil region" evidence="1">
    <location>
        <begin position="14"/>
        <end position="52"/>
    </location>
</feature>
<reference evidence="2" key="2">
    <citation type="journal article" date="2017" name="Nat. Commun.">
        <title>Single-virus genomics reveals hidden cosmopolitan and abundant viruses.</title>
        <authorList>
            <person name="Martinez-Hernandez F."/>
            <person name="Fornas O."/>
            <person name="Lluesma Gomez M."/>
            <person name="Bolduc B."/>
            <person name="de la Cruz Pena M.J."/>
            <person name="Martinez J.M."/>
            <person name="Anton J."/>
            <person name="Gasol J.M."/>
            <person name="Rosselli R."/>
            <person name="Rodriguez-Valera F."/>
            <person name="Sullivan M.B."/>
            <person name="Acinas S.G."/>
            <person name="Martinez-Garcia M."/>
        </authorList>
    </citation>
    <scope>NUCLEOTIDE SEQUENCE</scope>
</reference>
<name>A0A218MMC9_9VIRU</name>